<comment type="caution">
    <text evidence="2">The sequence shown here is derived from an EMBL/GenBank/DDBJ whole genome shotgun (WGS) entry which is preliminary data.</text>
</comment>
<evidence type="ECO:0000256" key="1">
    <source>
        <dbReference type="SAM" id="MobiDB-lite"/>
    </source>
</evidence>
<organism evidence="2 3">
    <name type="scientific">Apodospora peruviana</name>
    <dbReference type="NCBI Taxonomy" id="516989"/>
    <lineage>
        <taxon>Eukaryota</taxon>
        <taxon>Fungi</taxon>
        <taxon>Dikarya</taxon>
        <taxon>Ascomycota</taxon>
        <taxon>Pezizomycotina</taxon>
        <taxon>Sordariomycetes</taxon>
        <taxon>Sordariomycetidae</taxon>
        <taxon>Sordariales</taxon>
        <taxon>Lasiosphaeriaceae</taxon>
        <taxon>Apodospora</taxon>
    </lineage>
</organism>
<feature type="compositionally biased region" description="Polar residues" evidence="1">
    <location>
        <begin position="39"/>
        <end position="49"/>
    </location>
</feature>
<dbReference type="Proteomes" id="UP001283341">
    <property type="component" value="Unassembled WGS sequence"/>
</dbReference>
<name>A0AAE0I0N9_9PEZI</name>
<feature type="region of interest" description="Disordered" evidence="1">
    <location>
        <begin position="206"/>
        <end position="236"/>
    </location>
</feature>
<accession>A0AAE0I0N9</accession>
<reference evidence="2" key="2">
    <citation type="submission" date="2023-06" db="EMBL/GenBank/DDBJ databases">
        <authorList>
            <consortium name="Lawrence Berkeley National Laboratory"/>
            <person name="Haridas S."/>
            <person name="Hensen N."/>
            <person name="Bonometti L."/>
            <person name="Westerberg I."/>
            <person name="Brannstrom I.O."/>
            <person name="Guillou S."/>
            <person name="Cros-Aarteil S."/>
            <person name="Calhoun S."/>
            <person name="Kuo A."/>
            <person name="Mondo S."/>
            <person name="Pangilinan J."/>
            <person name="Riley R."/>
            <person name="Labutti K."/>
            <person name="Andreopoulos B."/>
            <person name="Lipzen A."/>
            <person name="Chen C."/>
            <person name="Yanf M."/>
            <person name="Daum C."/>
            <person name="Ng V."/>
            <person name="Clum A."/>
            <person name="Steindorff A."/>
            <person name="Ohm R."/>
            <person name="Martin F."/>
            <person name="Silar P."/>
            <person name="Natvig D."/>
            <person name="Lalanne C."/>
            <person name="Gautier V."/>
            <person name="Ament-Velasquez S.L."/>
            <person name="Kruys A."/>
            <person name="Hutchinson M.I."/>
            <person name="Powell A.J."/>
            <person name="Barry K."/>
            <person name="Miller A.N."/>
            <person name="Grigoriev I.V."/>
            <person name="Debuchy R."/>
            <person name="Gladieux P."/>
            <person name="Thoren M.H."/>
            <person name="Johannesson H."/>
        </authorList>
    </citation>
    <scope>NUCLEOTIDE SEQUENCE</scope>
    <source>
        <strain evidence="2">CBS 118394</strain>
    </source>
</reference>
<protein>
    <submittedName>
        <fullName evidence="2">Uncharacterized protein</fullName>
    </submittedName>
</protein>
<keyword evidence="3" id="KW-1185">Reference proteome</keyword>
<feature type="compositionally biased region" description="Basic and acidic residues" evidence="1">
    <location>
        <begin position="324"/>
        <end position="337"/>
    </location>
</feature>
<proteinExistence type="predicted"/>
<feature type="region of interest" description="Disordered" evidence="1">
    <location>
        <begin position="306"/>
        <end position="429"/>
    </location>
</feature>
<feature type="region of interest" description="Disordered" evidence="1">
    <location>
        <begin position="1"/>
        <end position="145"/>
    </location>
</feature>
<feature type="compositionally biased region" description="Acidic residues" evidence="1">
    <location>
        <begin position="314"/>
        <end position="323"/>
    </location>
</feature>
<gene>
    <name evidence="2" type="ORF">B0H66DRAFT_534611</name>
</gene>
<dbReference type="AlphaFoldDB" id="A0AAE0I0N9"/>
<reference evidence="2" key="1">
    <citation type="journal article" date="2023" name="Mol. Phylogenet. Evol.">
        <title>Genome-scale phylogeny and comparative genomics of the fungal order Sordariales.</title>
        <authorList>
            <person name="Hensen N."/>
            <person name="Bonometti L."/>
            <person name="Westerberg I."/>
            <person name="Brannstrom I.O."/>
            <person name="Guillou S."/>
            <person name="Cros-Aarteil S."/>
            <person name="Calhoun S."/>
            <person name="Haridas S."/>
            <person name="Kuo A."/>
            <person name="Mondo S."/>
            <person name="Pangilinan J."/>
            <person name="Riley R."/>
            <person name="LaButti K."/>
            <person name="Andreopoulos B."/>
            <person name="Lipzen A."/>
            <person name="Chen C."/>
            <person name="Yan M."/>
            <person name="Daum C."/>
            <person name="Ng V."/>
            <person name="Clum A."/>
            <person name="Steindorff A."/>
            <person name="Ohm R.A."/>
            <person name="Martin F."/>
            <person name="Silar P."/>
            <person name="Natvig D.O."/>
            <person name="Lalanne C."/>
            <person name="Gautier V."/>
            <person name="Ament-Velasquez S.L."/>
            <person name="Kruys A."/>
            <person name="Hutchinson M.I."/>
            <person name="Powell A.J."/>
            <person name="Barry K."/>
            <person name="Miller A.N."/>
            <person name="Grigoriev I.V."/>
            <person name="Debuchy R."/>
            <person name="Gladieux P."/>
            <person name="Hiltunen Thoren M."/>
            <person name="Johannesson H."/>
        </authorList>
    </citation>
    <scope>NUCLEOTIDE SEQUENCE</scope>
    <source>
        <strain evidence="2">CBS 118394</strain>
    </source>
</reference>
<evidence type="ECO:0000313" key="2">
    <source>
        <dbReference type="EMBL" id="KAK3316357.1"/>
    </source>
</evidence>
<evidence type="ECO:0000313" key="3">
    <source>
        <dbReference type="Proteomes" id="UP001283341"/>
    </source>
</evidence>
<sequence>MEILSTPSPQPPSNVHTPPAPVHGYEDSWAPYSPRKSARLSQRAANRTPSPHRFSSRQHLDRPSLGSPKTSKRHPASSMATPVISPQKKRAPATAEPSRRVSDTLTADGSLLGANAARGRPGVSTNGGMLITPAKTPQKPPTEQAKAKIHSVARNLFHPEIEVMPSPKKTRVQKYVFDSFSAEDEIEEPIQIYTDSHERVPEIDRSAENPFYVDPAAPPQPALRRSKRQTVAIPGEGNVSVEEAVGRTDGMVTVFRGKTTFRKFAQSGEVARGNGEVLDGADGGLESVVESRFTRATVKPRLLFPTKVKQPKDVDEDEEAVTDIEDHVLEGVKEHDPITPMDLVEEERASTPEAPRFAPASPPTTDRTTRFGANKGGDASPVKPKPAPRGKRSPFDGWRRVKGSASSESSGHKRAGDALPTSPAKRNRV</sequence>
<dbReference type="EMBL" id="JAUEDM010000005">
    <property type="protein sequence ID" value="KAK3316357.1"/>
    <property type="molecule type" value="Genomic_DNA"/>
</dbReference>